<evidence type="ECO:0000313" key="4">
    <source>
        <dbReference type="Proteomes" id="UP000775547"/>
    </source>
</evidence>
<protein>
    <submittedName>
        <fullName evidence="3">Uncharacterized protein</fullName>
    </submittedName>
</protein>
<evidence type="ECO:0000256" key="1">
    <source>
        <dbReference type="SAM" id="MobiDB-lite"/>
    </source>
</evidence>
<feature type="region of interest" description="Disordered" evidence="1">
    <location>
        <begin position="29"/>
        <end position="149"/>
    </location>
</feature>
<feature type="transmembrane region" description="Helical" evidence="2">
    <location>
        <begin position="161"/>
        <end position="179"/>
    </location>
</feature>
<dbReference type="AlphaFoldDB" id="A0A9P7KCK8"/>
<comment type="caution">
    <text evidence="3">The sequence shown here is derived from an EMBL/GenBank/DDBJ whole genome shotgun (WGS) entry which is preliminary data.</text>
</comment>
<keyword evidence="2" id="KW-0472">Membrane</keyword>
<feature type="region of interest" description="Disordered" evidence="1">
    <location>
        <begin position="481"/>
        <end position="528"/>
    </location>
</feature>
<gene>
    <name evidence="3" type="ORF">DXG03_009269</name>
</gene>
<name>A0A9P7KCK8_9AGAR</name>
<feature type="compositionally biased region" description="Basic and acidic residues" evidence="1">
    <location>
        <begin position="103"/>
        <end position="113"/>
    </location>
</feature>
<reference evidence="3" key="2">
    <citation type="submission" date="2021-10" db="EMBL/GenBank/DDBJ databases">
        <title>Phylogenomics reveals ancestral predisposition of the termite-cultivated fungus Termitomyces towards a domesticated lifestyle.</title>
        <authorList>
            <person name="Auxier B."/>
            <person name="Grum-Grzhimaylo A."/>
            <person name="Cardenas M.E."/>
            <person name="Lodge J.D."/>
            <person name="Laessoe T."/>
            <person name="Pedersen O."/>
            <person name="Smith M.E."/>
            <person name="Kuyper T.W."/>
            <person name="Franco-Molano E.A."/>
            <person name="Baroni T.J."/>
            <person name="Aanen D.K."/>
        </authorList>
    </citation>
    <scope>NUCLEOTIDE SEQUENCE</scope>
    <source>
        <strain evidence="3">AP01</strain>
        <tissue evidence="3">Mycelium</tissue>
    </source>
</reference>
<evidence type="ECO:0000256" key="2">
    <source>
        <dbReference type="SAM" id="Phobius"/>
    </source>
</evidence>
<feature type="transmembrane region" description="Helical" evidence="2">
    <location>
        <begin position="307"/>
        <end position="330"/>
    </location>
</feature>
<organism evidence="3 4">
    <name type="scientific">Asterophora parasitica</name>
    <dbReference type="NCBI Taxonomy" id="117018"/>
    <lineage>
        <taxon>Eukaryota</taxon>
        <taxon>Fungi</taxon>
        <taxon>Dikarya</taxon>
        <taxon>Basidiomycota</taxon>
        <taxon>Agaricomycotina</taxon>
        <taxon>Agaricomycetes</taxon>
        <taxon>Agaricomycetidae</taxon>
        <taxon>Agaricales</taxon>
        <taxon>Tricholomatineae</taxon>
        <taxon>Lyophyllaceae</taxon>
        <taxon>Asterophora</taxon>
    </lineage>
</organism>
<accession>A0A9P7KCK8</accession>
<evidence type="ECO:0000313" key="3">
    <source>
        <dbReference type="EMBL" id="KAG5643980.1"/>
    </source>
</evidence>
<feature type="region of interest" description="Disordered" evidence="1">
    <location>
        <begin position="199"/>
        <end position="239"/>
    </location>
</feature>
<feature type="compositionally biased region" description="Polar residues" evidence="1">
    <location>
        <begin position="513"/>
        <end position="526"/>
    </location>
</feature>
<feature type="compositionally biased region" description="Low complexity" evidence="1">
    <location>
        <begin position="738"/>
        <end position="751"/>
    </location>
</feature>
<feature type="compositionally biased region" description="Pro residues" evidence="1">
    <location>
        <begin position="202"/>
        <end position="236"/>
    </location>
</feature>
<proteinExistence type="predicted"/>
<dbReference type="Proteomes" id="UP000775547">
    <property type="component" value="Unassembled WGS sequence"/>
</dbReference>
<keyword evidence="4" id="KW-1185">Reference proteome</keyword>
<feature type="compositionally biased region" description="Basic residues" evidence="1">
    <location>
        <begin position="669"/>
        <end position="679"/>
    </location>
</feature>
<keyword evidence="2" id="KW-0812">Transmembrane</keyword>
<reference evidence="3" key="1">
    <citation type="submission" date="2020-07" db="EMBL/GenBank/DDBJ databases">
        <authorList>
            <person name="Nieuwenhuis M."/>
            <person name="Van De Peppel L.J.J."/>
        </authorList>
    </citation>
    <scope>NUCLEOTIDE SEQUENCE</scope>
    <source>
        <strain evidence="3">AP01</strain>
        <tissue evidence="3">Mycelium</tissue>
    </source>
</reference>
<dbReference type="OrthoDB" id="3269515at2759"/>
<feature type="compositionally biased region" description="Basic residues" evidence="1">
    <location>
        <begin position="84"/>
        <end position="93"/>
    </location>
</feature>
<keyword evidence="2" id="KW-1133">Transmembrane helix</keyword>
<feature type="compositionally biased region" description="Basic and acidic residues" evidence="1">
    <location>
        <begin position="481"/>
        <end position="499"/>
    </location>
</feature>
<feature type="compositionally biased region" description="Basic and acidic residues" evidence="1">
    <location>
        <begin position="617"/>
        <end position="626"/>
    </location>
</feature>
<feature type="region of interest" description="Disordered" evidence="1">
    <location>
        <begin position="705"/>
        <end position="755"/>
    </location>
</feature>
<dbReference type="EMBL" id="JABCKV010000087">
    <property type="protein sequence ID" value="KAG5643980.1"/>
    <property type="molecule type" value="Genomic_DNA"/>
</dbReference>
<feature type="region of interest" description="Disordered" evidence="1">
    <location>
        <begin position="775"/>
        <end position="797"/>
    </location>
</feature>
<feature type="compositionally biased region" description="Polar residues" evidence="1">
    <location>
        <begin position="649"/>
        <end position="660"/>
    </location>
</feature>
<sequence>MTDLTVLISPMPLYPAMKPAFTFGRRNLQPASRPIMVTLETEKEPDEFERDESKQRRLPTPPRRSRSPRFDSSLLSPPPNTWKSRPRPRHRPTRSQSAPPGGRGRDGEEKRVPEAPVEIVAPLDFTRPTPRRSLTAFPSGPSTRGGELIRPPPPLQIAIEAMLRGWLFFLGLVAGRWGLSASELRTRHRWDINYAVLAAPSPTNPRPPPAPPYPPGNGPPPPAAHPSNPTLPPPHSPATTTPLLVLPSASFSRPPLPSATTVTATSSPSPETGIISITALPPFDPSTLPTPVVHPKKQRGFDQKFKLIYLAPVFVVLGILWGSVTAWFAYGCMTRRPKVIQDDTLGGPRYVPTPRQANDMEGGGPLLQDAMHEVAFPWPDFKEKAEYERHNEDDPFLASLSSPLKLRSMRTKSSRSMHTTYSDATFALETDDDEVPWERLRHQSIRRGILEEVKKEGTRINSLRPATGTLLCTTDANNSKIERRTRNGHGRADSDHLLSDLHLPPLSDRTRTHSTNPSVASGSTGRPASIRADSMYTVASSVGDKTQWKPGAGFRIVAESPAPSRAATPAPPEETHPAMFGMSWGGFTTHTDRYTPTPMRHSSRSRQSSVSPTKGRGRPESPDVRHLHMLPQSPPQITSPLLENRLCFTPTSTPASTLRTTGMEPVKTGKGKAKMPSKARLRDVDDRYHDGGRKVRSPRHQQFPFLVDNDASSPHLEMHRGKLMKSPAKPSRAPPPMSAQSSASSGTSSVSYTRDKDGRAVLAALKKVEDIVERSWGARGEGAVTSLSPSGFGRHLG</sequence>
<feature type="region of interest" description="Disordered" evidence="1">
    <location>
        <begin position="559"/>
        <end position="680"/>
    </location>
</feature>
<feature type="compositionally biased region" description="Low complexity" evidence="1">
    <location>
        <begin position="559"/>
        <end position="568"/>
    </location>
</feature>